<dbReference type="GO" id="GO:0005975">
    <property type="term" value="P:carbohydrate metabolic process"/>
    <property type="evidence" value="ECO:0007669"/>
    <property type="project" value="InterPro"/>
</dbReference>
<organism evidence="2 3">
    <name type="scientific">Macrococcus hajekii</name>
    <dbReference type="NCBI Taxonomy" id="198482"/>
    <lineage>
        <taxon>Bacteria</taxon>
        <taxon>Bacillati</taxon>
        <taxon>Bacillota</taxon>
        <taxon>Bacilli</taxon>
        <taxon>Bacillales</taxon>
        <taxon>Staphylococcaceae</taxon>
        <taxon>Macrococcus</taxon>
    </lineage>
</organism>
<dbReference type="Proteomes" id="UP000295328">
    <property type="component" value="Unassembled WGS sequence"/>
</dbReference>
<dbReference type="PANTHER" id="PTHR42732">
    <property type="entry name" value="BETA-GALACTOSIDASE"/>
    <property type="match status" value="1"/>
</dbReference>
<keyword evidence="2" id="KW-0378">Hydrolase</keyword>
<reference evidence="2 3" key="1">
    <citation type="submission" date="2019-01" db="EMBL/GenBank/DDBJ databases">
        <title>Draft genome sequences of the type strains of six Macrococcus species.</title>
        <authorList>
            <person name="Mazhar S."/>
            <person name="Altermann E."/>
            <person name="Hill C."/>
            <person name="Mcauliffe O."/>
        </authorList>
    </citation>
    <scope>NUCLEOTIDE SEQUENCE [LARGE SCALE GENOMIC DNA]</scope>
    <source>
        <strain evidence="2 3">CCM4809</strain>
    </source>
</reference>
<sequence>LGFLVWGEMAAASEYSEKYVERMTNEWIEVVNRDYNHPSIVAWMPLNESWGISRVNHEKRQQAHSMSMYYLTKSLDETRVVFSNDGWEHTKSDICGIHNYSNAEQVKANYETLEKTLSIKPANREIYCEGFSYDGEPIMITEYGGIAYT</sequence>
<dbReference type="PANTHER" id="PTHR42732:SF4">
    <property type="entry name" value="BETA-MANNOSIDASE"/>
    <property type="match status" value="1"/>
</dbReference>
<gene>
    <name evidence="2" type="ORF">ERX37_11170</name>
</gene>
<dbReference type="Pfam" id="PF02836">
    <property type="entry name" value="Glyco_hydro_2_C"/>
    <property type="match status" value="1"/>
</dbReference>
<dbReference type="RefSeq" id="WP_279523291.1">
    <property type="nucleotide sequence ID" value="NZ_SCWE01000020.1"/>
</dbReference>
<dbReference type="SUPFAM" id="SSF51445">
    <property type="entry name" value="(Trans)glycosidases"/>
    <property type="match status" value="1"/>
</dbReference>
<evidence type="ECO:0000313" key="3">
    <source>
        <dbReference type="Proteomes" id="UP000295328"/>
    </source>
</evidence>
<dbReference type="GO" id="GO:0004553">
    <property type="term" value="F:hydrolase activity, hydrolyzing O-glycosyl compounds"/>
    <property type="evidence" value="ECO:0007669"/>
    <property type="project" value="InterPro"/>
</dbReference>
<evidence type="ECO:0000259" key="1">
    <source>
        <dbReference type="Pfam" id="PF02836"/>
    </source>
</evidence>
<feature type="non-terminal residue" evidence="2">
    <location>
        <position position="1"/>
    </location>
</feature>
<dbReference type="EMBL" id="SCWE01000020">
    <property type="protein sequence ID" value="TDM00979.1"/>
    <property type="molecule type" value="Genomic_DNA"/>
</dbReference>
<protein>
    <submittedName>
        <fullName evidence="2">Glycoside hydrolase family 2</fullName>
    </submittedName>
</protein>
<name>A0A4R6BHK4_9STAP</name>
<evidence type="ECO:0000313" key="2">
    <source>
        <dbReference type="EMBL" id="TDM00979.1"/>
    </source>
</evidence>
<keyword evidence="3" id="KW-1185">Reference proteome</keyword>
<dbReference type="InterPro" id="IPR051913">
    <property type="entry name" value="GH2_Domain-Containing"/>
</dbReference>
<comment type="caution">
    <text evidence="2">The sequence shown here is derived from an EMBL/GenBank/DDBJ whole genome shotgun (WGS) entry which is preliminary data.</text>
</comment>
<dbReference type="AlphaFoldDB" id="A0A4R6BHK4"/>
<dbReference type="InterPro" id="IPR017853">
    <property type="entry name" value="GH"/>
</dbReference>
<feature type="domain" description="Glycoside hydrolase family 2 catalytic" evidence="1">
    <location>
        <begin position="7"/>
        <end position="144"/>
    </location>
</feature>
<dbReference type="Gene3D" id="3.20.20.80">
    <property type="entry name" value="Glycosidases"/>
    <property type="match status" value="1"/>
</dbReference>
<feature type="non-terminal residue" evidence="2">
    <location>
        <position position="149"/>
    </location>
</feature>
<accession>A0A4R6BHK4</accession>
<proteinExistence type="predicted"/>
<dbReference type="InterPro" id="IPR006103">
    <property type="entry name" value="Glyco_hydro_2_cat"/>
</dbReference>